<feature type="compositionally biased region" description="Basic and acidic residues" evidence="1">
    <location>
        <begin position="310"/>
        <end position="320"/>
    </location>
</feature>
<feature type="compositionally biased region" description="Polar residues" evidence="1">
    <location>
        <begin position="114"/>
        <end position="124"/>
    </location>
</feature>
<gene>
    <name evidence="3" type="ORF">QBC33DRAFT_553841</name>
</gene>
<feature type="compositionally biased region" description="Polar residues" evidence="1">
    <location>
        <begin position="59"/>
        <end position="77"/>
    </location>
</feature>
<dbReference type="RefSeq" id="XP_060288602.1">
    <property type="nucleotide sequence ID" value="XM_060429446.1"/>
</dbReference>
<feature type="region of interest" description="Disordered" evidence="1">
    <location>
        <begin position="22"/>
        <end position="152"/>
    </location>
</feature>
<feature type="domain" description="C2H2-type" evidence="2">
    <location>
        <begin position="168"/>
        <end position="191"/>
    </location>
</feature>
<dbReference type="AlphaFoldDB" id="A0AAJ0C907"/>
<sequence length="320" mass="35975">MSTQTPSRIAVILGTSSGLQLPMTEPVSHSEREELPNLVTSDIYPPRLSSRPDALWNLHTPSHGTLASVTQDVTPTGSRARPSATHPPRPPATDQPRKRGRPVGWRLGAGPYSAKTSVAGNSSIPPRKKPVQAGPAATPKRKGRPPKQRRAPRAIYDQLRPEYMPFLCEWEGCPAELQNLQTLRKHVLAVHGRSDACRWGKCGHNLRPQNFPSREELQRHVEAAHFVPLAWHVGDGPLNTNPDADVTRSMGNRKHLPEYLFDDAGHQVTPSIIHQEFESEDERKFRRRRLHRLLLQRDRNAPEEEPGSPVEEHTSIFRRV</sequence>
<reference evidence="3" key="1">
    <citation type="submission" date="2023-06" db="EMBL/GenBank/DDBJ databases">
        <title>Genome-scale phylogeny and comparative genomics of the fungal order Sordariales.</title>
        <authorList>
            <consortium name="Lawrence Berkeley National Laboratory"/>
            <person name="Hensen N."/>
            <person name="Bonometti L."/>
            <person name="Westerberg I."/>
            <person name="Brannstrom I.O."/>
            <person name="Guillou S."/>
            <person name="Cros-Aarteil S."/>
            <person name="Calhoun S."/>
            <person name="Haridas S."/>
            <person name="Kuo A."/>
            <person name="Mondo S."/>
            <person name="Pangilinan J."/>
            <person name="Riley R."/>
            <person name="Labutti K."/>
            <person name="Andreopoulos B."/>
            <person name="Lipzen A."/>
            <person name="Chen C."/>
            <person name="Yanf M."/>
            <person name="Daum C."/>
            <person name="Ng V."/>
            <person name="Clum A."/>
            <person name="Steindorff A."/>
            <person name="Ohm R."/>
            <person name="Martin F."/>
            <person name="Silar P."/>
            <person name="Natvig D."/>
            <person name="Lalanne C."/>
            <person name="Gautier V."/>
            <person name="Ament-Velasquez S.L."/>
            <person name="Kruys A."/>
            <person name="Hutchinson M.I."/>
            <person name="Powell A.J."/>
            <person name="Barry K."/>
            <person name="Miller A.N."/>
            <person name="Grigoriev I.V."/>
            <person name="Debuchy R."/>
            <person name="Gladieux P."/>
            <person name="Thoren M.H."/>
            <person name="Johannesson H."/>
        </authorList>
    </citation>
    <scope>NUCLEOTIDE SEQUENCE</scope>
    <source>
        <strain evidence="3">8032-3</strain>
    </source>
</reference>
<feature type="compositionally biased region" description="Basic residues" evidence="1">
    <location>
        <begin position="139"/>
        <end position="152"/>
    </location>
</feature>
<protein>
    <recommendedName>
        <fullName evidence="2">C2H2-type domain-containing protein</fullName>
    </recommendedName>
</protein>
<comment type="caution">
    <text evidence="3">The sequence shown here is derived from an EMBL/GenBank/DDBJ whole genome shotgun (WGS) entry which is preliminary data.</text>
</comment>
<organism evidence="3 4">
    <name type="scientific">Phialemonium atrogriseum</name>
    <dbReference type="NCBI Taxonomy" id="1093897"/>
    <lineage>
        <taxon>Eukaryota</taxon>
        <taxon>Fungi</taxon>
        <taxon>Dikarya</taxon>
        <taxon>Ascomycota</taxon>
        <taxon>Pezizomycotina</taxon>
        <taxon>Sordariomycetes</taxon>
        <taxon>Sordariomycetidae</taxon>
        <taxon>Cephalothecales</taxon>
        <taxon>Cephalothecaceae</taxon>
        <taxon>Phialemonium</taxon>
    </lineage>
</organism>
<dbReference type="Proteomes" id="UP001244011">
    <property type="component" value="Unassembled WGS sequence"/>
</dbReference>
<dbReference type="GeneID" id="85312633"/>
<dbReference type="Gene3D" id="3.30.160.60">
    <property type="entry name" value="Classic Zinc Finger"/>
    <property type="match status" value="1"/>
</dbReference>
<accession>A0AAJ0C907</accession>
<feature type="region of interest" description="Disordered" evidence="1">
    <location>
        <begin position="298"/>
        <end position="320"/>
    </location>
</feature>
<evidence type="ECO:0000256" key="1">
    <source>
        <dbReference type="SAM" id="MobiDB-lite"/>
    </source>
</evidence>
<keyword evidence="4" id="KW-1185">Reference proteome</keyword>
<evidence type="ECO:0000259" key="2">
    <source>
        <dbReference type="PROSITE" id="PS00028"/>
    </source>
</evidence>
<proteinExistence type="predicted"/>
<evidence type="ECO:0000313" key="3">
    <source>
        <dbReference type="EMBL" id="KAK1772389.1"/>
    </source>
</evidence>
<dbReference type="PROSITE" id="PS00028">
    <property type="entry name" value="ZINC_FINGER_C2H2_1"/>
    <property type="match status" value="1"/>
</dbReference>
<evidence type="ECO:0000313" key="4">
    <source>
        <dbReference type="Proteomes" id="UP001244011"/>
    </source>
</evidence>
<dbReference type="InterPro" id="IPR013087">
    <property type="entry name" value="Znf_C2H2_type"/>
</dbReference>
<name>A0AAJ0C907_9PEZI</name>
<dbReference type="EMBL" id="MU838997">
    <property type="protein sequence ID" value="KAK1772389.1"/>
    <property type="molecule type" value="Genomic_DNA"/>
</dbReference>